<feature type="compositionally biased region" description="Polar residues" evidence="1">
    <location>
        <begin position="71"/>
        <end position="83"/>
    </location>
</feature>
<organism evidence="2 3">
    <name type="scientific">Phytophthora nicotianae (strain INRA-310)</name>
    <name type="common">Phytophthora parasitica</name>
    <dbReference type="NCBI Taxonomy" id="761204"/>
    <lineage>
        <taxon>Eukaryota</taxon>
        <taxon>Sar</taxon>
        <taxon>Stramenopiles</taxon>
        <taxon>Oomycota</taxon>
        <taxon>Peronosporomycetes</taxon>
        <taxon>Peronosporales</taxon>
        <taxon>Peronosporaceae</taxon>
        <taxon>Phytophthora</taxon>
    </lineage>
</organism>
<accession>W2PA51</accession>
<dbReference type="GeneID" id="20193516"/>
<dbReference type="EMBL" id="KI669932">
    <property type="protein sequence ID" value="ETM97540.1"/>
    <property type="molecule type" value="Genomic_DNA"/>
</dbReference>
<evidence type="ECO:0000256" key="1">
    <source>
        <dbReference type="SAM" id="MobiDB-lite"/>
    </source>
</evidence>
<reference evidence="3" key="1">
    <citation type="submission" date="2011-12" db="EMBL/GenBank/DDBJ databases">
        <authorList>
            <consortium name="The Broad Institute Genome Sequencing Platform"/>
            <person name="Russ C."/>
            <person name="Tyler B."/>
            <person name="Panabieres F."/>
            <person name="Shan W."/>
            <person name="Tripathy S."/>
            <person name="Grunwald N."/>
            <person name="Machado M."/>
            <person name="Young S.K."/>
            <person name="Zeng Q."/>
            <person name="Gargeya S."/>
            <person name="Fitzgerald M."/>
            <person name="Haas B."/>
            <person name="Abouelleil A."/>
            <person name="Alvarado L."/>
            <person name="Arachchi H.M."/>
            <person name="Berlin A."/>
            <person name="Chapman S.B."/>
            <person name="Gearin G."/>
            <person name="Goldberg J."/>
            <person name="Griggs A."/>
            <person name="Gujja S."/>
            <person name="Hansen M."/>
            <person name="Heiman D."/>
            <person name="Howarth C."/>
            <person name="Larimer J."/>
            <person name="Lui A."/>
            <person name="MacDonald P.J.P."/>
            <person name="McCowen C."/>
            <person name="Montmayeur A."/>
            <person name="Murphy C."/>
            <person name="Neiman D."/>
            <person name="Pearson M."/>
            <person name="Priest M."/>
            <person name="Roberts A."/>
            <person name="Saif S."/>
            <person name="Shea T."/>
            <person name="Sisk P."/>
            <person name="Stolte C."/>
            <person name="Sykes S."/>
            <person name="Wortman J."/>
            <person name="Nusbaum C."/>
            <person name="Birren B."/>
        </authorList>
    </citation>
    <scope>NUCLEOTIDE SEQUENCE [LARGE SCALE GENOMIC DNA]</scope>
    <source>
        <strain evidence="3">INRA-310</strain>
    </source>
</reference>
<protein>
    <submittedName>
        <fullName evidence="2">Uncharacterized protein</fullName>
    </submittedName>
</protein>
<evidence type="ECO:0000313" key="3">
    <source>
        <dbReference type="Proteomes" id="UP000018817"/>
    </source>
</evidence>
<dbReference type="Proteomes" id="UP000018817">
    <property type="component" value="Unassembled WGS sequence"/>
</dbReference>
<feature type="region of interest" description="Disordered" evidence="1">
    <location>
        <begin position="30"/>
        <end position="83"/>
    </location>
</feature>
<feature type="non-terminal residue" evidence="2">
    <location>
        <position position="83"/>
    </location>
</feature>
<reference evidence="2 3" key="2">
    <citation type="submission" date="2013-11" db="EMBL/GenBank/DDBJ databases">
        <title>The Genome Sequence of Phytophthora parasitica INRA-310.</title>
        <authorList>
            <consortium name="The Broad Institute Genomics Platform"/>
            <person name="Russ C."/>
            <person name="Tyler B."/>
            <person name="Panabieres F."/>
            <person name="Shan W."/>
            <person name="Tripathy S."/>
            <person name="Grunwald N."/>
            <person name="Machado M."/>
            <person name="Johnson C.S."/>
            <person name="Arredondo F."/>
            <person name="Hong C."/>
            <person name="Coffey M."/>
            <person name="Young S.K."/>
            <person name="Zeng Q."/>
            <person name="Gargeya S."/>
            <person name="Fitzgerald M."/>
            <person name="Abouelleil A."/>
            <person name="Alvarado L."/>
            <person name="Chapman S.B."/>
            <person name="Gainer-Dewar J."/>
            <person name="Goldberg J."/>
            <person name="Griggs A."/>
            <person name="Gujja S."/>
            <person name="Hansen M."/>
            <person name="Howarth C."/>
            <person name="Imamovic A."/>
            <person name="Ireland A."/>
            <person name="Larimer J."/>
            <person name="McCowan C."/>
            <person name="Murphy C."/>
            <person name="Pearson M."/>
            <person name="Poon T.W."/>
            <person name="Priest M."/>
            <person name="Roberts A."/>
            <person name="Saif S."/>
            <person name="Shea T."/>
            <person name="Sykes S."/>
            <person name="Wortman J."/>
            <person name="Nusbaum C."/>
            <person name="Birren B."/>
        </authorList>
    </citation>
    <scope>NUCLEOTIDE SEQUENCE [LARGE SCALE GENOMIC DNA]</scope>
    <source>
        <strain evidence="2 3">INRA-310</strain>
    </source>
</reference>
<dbReference type="AlphaFoldDB" id="W2PA51"/>
<name>W2PA51_PHYN3</name>
<dbReference type="VEuPathDB" id="FungiDB:PPTG_24917"/>
<sequence length="83" mass="9133">MLVCSRAAGLHDEAECNQAGLDHSCPREQFADGYKSNGYASKAGPGRESREARLLKKRQRKRRKLRKSSSGTETLQSVSAGRP</sequence>
<feature type="compositionally biased region" description="Basic residues" evidence="1">
    <location>
        <begin position="55"/>
        <end position="67"/>
    </location>
</feature>
<dbReference type="OrthoDB" id="10546404at2759"/>
<dbReference type="RefSeq" id="XP_008917162.1">
    <property type="nucleotide sequence ID" value="XM_008918914.1"/>
</dbReference>
<gene>
    <name evidence="2" type="ORF">PPTG_24917</name>
</gene>
<feature type="compositionally biased region" description="Basic and acidic residues" evidence="1">
    <location>
        <begin position="45"/>
        <end position="54"/>
    </location>
</feature>
<proteinExistence type="predicted"/>
<evidence type="ECO:0000313" key="2">
    <source>
        <dbReference type="EMBL" id="ETM97540.1"/>
    </source>
</evidence>